<protein>
    <submittedName>
        <fullName evidence="2">Uncharacterized protein</fullName>
    </submittedName>
</protein>
<dbReference type="Proteomes" id="UP000267821">
    <property type="component" value="Unassembled WGS sequence"/>
</dbReference>
<reference evidence="2 3" key="1">
    <citation type="journal article" date="2018" name="Nat. Ecol. Evol.">
        <title>Pezizomycetes genomes reveal the molecular basis of ectomycorrhizal truffle lifestyle.</title>
        <authorList>
            <person name="Murat C."/>
            <person name="Payen T."/>
            <person name="Noel B."/>
            <person name="Kuo A."/>
            <person name="Morin E."/>
            <person name="Chen J."/>
            <person name="Kohler A."/>
            <person name="Krizsan K."/>
            <person name="Balestrini R."/>
            <person name="Da Silva C."/>
            <person name="Montanini B."/>
            <person name="Hainaut M."/>
            <person name="Levati E."/>
            <person name="Barry K.W."/>
            <person name="Belfiori B."/>
            <person name="Cichocki N."/>
            <person name="Clum A."/>
            <person name="Dockter R.B."/>
            <person name="Fauchery L."/>
            <person name="Guy J."/>
            <person name="Iotti M."/>
            <person name="Le Tacon F."/>
            <person name="Lindquist E.A."/>
            <person name="Lipzen A."/>
            <person name="Malagnac F."/>
            <person name="Mello A."/>
            <person name="Molinier V."/>
            <person name="Miyauchi S."/>
            <person name="Poulain J."/>
            <person name="Riccioni C."/>
            <person name="Rubini A."/>
            <person name="Sitrit Y."/>
            <person name="Splivallo R."/>
            <person name="Traeger S."/>
            <person name="Wang M."/>
            <person name="Zifcakova L."/>
            <person name="Wipf D."/>
            <person name="Zambonelli A."/>
            <person name="Paolocci F."/>
            <person name="Nowrousian M."/>
            <person name="Ottonello S."/>
            <person name="Baldrian P."/>
            <person name="Spatafora J.W."/>
            <person name="Henrissat B."/>
            <person name="Nagy L.G."/>
            <person name="Aury J.M."/>
            <person name="Wincker P."/>
            <person name="Grigoriev I.V."/>
            <person name="Bonfante P."/>
            <person name="Martin F.M."/>
        </authorList>
    </citation>
    <scope>NUCLEOTIDE SEQUENCE [LARGE SCALE GENOMIC DNA]</scope>
    <source>
        <strain evidence="2 3">ATCC MYA-4762</strain>
    </source>
</reference>
<feature type="region of interest" description="Disordered" evidence="1">
    <location>
        <begin position="102"/>
        <end position="128"/>
    </location>
</feature>
<proteinExistence type="predicted"/>
<name>A0A3N4LNI0_9PEZI</name>
<dbReference type="InParanoid" id="A0A3N4LNI0"/>
<evidence type="ECO:0000256" key="1">
    <source>
        <dbReference type="SAM" id="MobiDB-lite"/>
    </source>
</evidence>
<dbReference type="AlphaFoldDB" id="A0A3N4LNI0"/>
<dbReference type="EMBL" id="ML121588">
    <property type="protein sequence ID" value="RPB19535.1"/>
    <property type="molecule type" value="Genomic_DNA"/>
</dbReference>
<keyword evidence="3" id="KW-1185">Reference proteome</keyword>
<feature type="region of interest" description="Disordered" evidence="1">
    <location>
        <begin position="1"/>
        <end position="21"/>
    </location>
</feature>
<evidence type="ECO:0000313" key="3">
    <source>
        <dbReference type="Proteomes" id="UP000267821"/>
    </source>
</evidence>
<organism evidence="2 3">
    <name type="scientific">Terfezia boudieri ATCC MYA-4762</name>
    <dbReference type="NCBI Taxonomy" id="1051890"/>
    <lineage>
        <taxon>Eukaryota</taxon>
        <taxon>Fungi</taxon>
        <taxon>Dikarya</taxon>
        <taxon>Ascomycota</taxon>
        <taxon>Pezizomycotina</taxon>
        <taxon>Pezizomycetes</taxon>
        <taxon>Pezizales</taxon>
        <taxon>Pezizaceae</taxon>
        <taxon>Terfezia</taxon>
    </lineage>
</organism>
<sequence>MTAEFCLDSDEEEEMRDRKEEEGEVVVVAVVEVETNDCMATEVREEEGLGDGSSEDPAAVVSKTVIGEDGKTFLNPASLGRAPKLRPHPRYDFLPYPQLLNLQPPSLSYSPTTYPPTSHADIPLPRKL</sequence>
<feature type="compositionally biased region" description="Low complexity" evidence="1">
    <location>
        <begin position="102"/>
        <end position="118"/>
    </location>
</feature>
<accession>A0A3N4LNI0</accession>
<gene>
    <name evidence="2" type="ORF">L211DRAFT_631451</name>
</gene>
<evidence type="ECO:0000313" key="2">
    <source>
        <dbReference type="EMBL" id="RPB19535.1"/>
    </source>
</evidence>